<organism evidence="1 2">
    <name type="scientific">Aphanomyces astaci</name>
    <name type="common">Crayfish plague agent</name>
    <dbReference type="NCBI Taxonomy" id="112090"/>
    <lineage>
        <taxon>Eukaryota</taxon>
        <taxon>Sar</taxon>
        <taxon>Stramenopiles</taxon>
        <taxon>Oomycota</taxon>
        <taxon>Saprolegniomycetes</taxon>
        <taxon>Saprolegniales</taxon>
        <taxon>Verrucalvaceae</taxon>
        <taxon>Aphanomyces</taxon>
    </lineage>
</organism>
<name>A0A397AW91_APHAT</name>
<evidence type="ECO:0000313" key="1">
    <source>
        <dbReference type="EMBL" id="RHY11256.1"/>
    </source>
</evidence>
<reference evidence="1 2" key="1">
    <citation type="submission" date="2018-08" db="EMBL/GenBank/DDBJ databases">
        <title>Aphanomyces genome sequencing and annotation.</title>
        <authorList>
            <person name="Minardi D."/>
            <person name="Oidtmann B."/>
            <person name="Van Der Giezen M."/>
            <person name="Studholme D.J."/>
        </authorList>
    </citation>
    <scope>NUCLEOTIDE SEQUENCE [LARGE SCALE GENOMIC DNA]</scope>
    <source>
        <strain evidence="1 2">Kv</strain>
    </source>
</reference>
<dbReference type="EMBL" id="QUSZ01005096">
    <property type="protein sequence ID" value="RHY11256.1"/>
    <property type="molecule type" value="Genomic_DNA"/>
</dbReference>
<proteinExistence type="predicted"/>
<protein>
    <submittedName>
        <fullName evidence="1">Uncharacterized protein</fullName>
    </submittedName>
</protein>
<dbReference type="VEuPathDB" id="FungiDB:H257_19582"/>
<evidence type="ECO:0000313" key="2">
    <source>
        <dbReference type="Proteomes" id="UP000265427"/>
    </source>
</evidence>
<accession>A0A397AW91</accession>
<dbReference type="Proteomes" id="UP000265427">
    <property type="component" value="Unassembled WGS sequence"/>
</dbReference>
<sequence length="316" mass="34756">MSALPPPSPQPVPAAELPAQQATLEPDGMSSTEWLKNVRTAVAEDTLYCDDYSVTVPAQRMITAYHVSGVEGLTLINTNVCDSDLRDGLLLGLSAASFTTTVNTYNGPRDFLSITPYPRSAKLDSRSHRYTMTFDPNTFSKFHMAQTTERGVRQVHYLLLAKADPFESRLAGFVHACHPLLLNRMWTKFFPQGQANDYNQHKTVVNVFFAHSVGVEYRDRVRKVGDAFEIEAVERSIWYDRLLAHAVRKKRVAAVTSWLLSLVQAQEDCADCGLKLRLAALAAHVANALGAKLHAMAAPQVVNDGLVTITAGVASL</sequence>
<gene>
    <name evidence="1" type="ORF">DYB36_012314</name>
</gene>
<dbReference type="AlphaFoldDB" id="A0A397AW91"/>
<comment type="caution">
    <text evidence="1">The sequence shown here is derived from an EMBL/GenBank/DDBJ whole genome shotgun (WGS) entry which is preliminary data.</text>
</comment>